<protein>
    <recommendedName>
        <fullName evidence="3">Lipoprotein</fullName>
    </recommendedName>
</protein>
<name>A0A3S3SP50_9BACT</name>
<evidence type="ECO:0000313" key="1">
    <source>
        <dbReference type="EMBL" id="RWX47017.1"/>
    </source>
</evidence>
<organism evidence="1 2">
    <name type="scientific">Candidatus Electrothrix marina</name>
    <dbReference type="NCBI Taxonomy" id="1859130"/>
    <lineage>
        <taxon>Bacteria</taxon>
        <taxon>Pseudomonadati</taxon>
        <taxon>Thermodesulfobacteriota</taxon>
        <taxon>Desulfobulbia</taxon>
        <taxon>Desulfobulbales</taxon>
        <taxon>Desulfobulbaceae</taxon>
        <taxon>Candidatus Electrothrix</taxon>
    </lineage>
</organism>
<dbReference type="Proteomes" id="UP000286862">
    <property type="component" value="Unassembled WGS sequence"/>
</dbReference>
<gene>
    <name evidence="1" type="ORF">VT99_11872</name>
</gene>
<sequence>MAAHSIRKLLLLYMLIAILLSACSTAYINEQDFRRLEYGMKPAHVGRIIGQHGILEKLETKGSNQYKCISYYINHKDYTQLSLAYLNEKLTGSNLGGDCEDKHFLNSNLIELHRALDDWAYLEKERSVTVDKLFIAPFFLMAQLGTRKDEEFLNLHIGLKLSKILSDFGEPHCKLTTEDQVQVIGYDTVRGFTKIGYTLYFFNEKLIKIERSPSCTFYKEI</sequence>
<dbReference type="PROSITE" id="PS51257">
    <property type="entry name" value="PROKAR_LIPOPROTEIN"/>
    <property type="match status" value="1"/>
</dbReference>
<dbReference type="AlphaFoldDB" id="A0A3S3SP50"/>
<evidence type="ECO:0000313" key="2">
    <source>
        <dbReference type="Proteomes" id="UP000286862"/>
    </source>
</evidence>
<accession>A0A3S3SP50</accession>
<reference evidence="1 2" key="1">
    <citation type="submission" date="2017-01" db="EMBL/GenBank/DDBJ databases">
        <title>The cable genome- insights into the physiology and evolution of filamentous bacteria capable of sulfide oxidation via long distance electron transfer.</title>
        <authorList>
            <person name="Schreiber L."/>
            <person name="Bjerg J.T."/>
            <person name="Boggild A."/>
            <person name="Van De Vossenberg J."/>
            <person name="Meysman F."/>
            <person name="Nielsen L.P."/>
            <person name="Schramm A."/>
            <person name="Kjeldsen K.U."/>
        </authorList>
    </citation>
    <scope>NUCLEOTIDE SEQUENCE [LARGE SCALE GENOMIC DNA]</scope>
    <source>
        <strain evidence="1">A2</strain>
    </source>
</reference>
<evidence type="ECO:0008006" key="3">
    <source>
        <dbReference type="Google" id="ProtNLM"/>
    </source>
</evidence>
<proteinExistence type="predicted"/>
<dbReference type="EMBL" id="MTKQ01000187">
    <property type="protein sequence ID" value="RWX47017.1"/>
    <property type="molecule type" value="Genomic_DNA"/>
</dbReference>
<comment type="caution">
    <text evidence="1">The sequence shown here is derived from an EMBL/GenBank/DDBJ whole genome shotgun (WGS) entry which is preliminary data.</text>
</comment>